<sequence length="62" mass="6934">MKVKVDMDVCEDHGQCVFAAPDIFEFDDNDVLVWNESPGEQSRDAVRFAATSCPVRAITIED</sequence>
<dbReference type="PRINTS" id="PR00352">
    <property type="entry name" value="3FE4SFRDOXIN"/>
</dbReference>
<comment type="function">
    <text evidence="8">Ferredoxins are iron-sulfur proteins that transfer electrons in a wide variety of metabolic reactions.</text>
</comment>
<evidence type="ECO:0000256" key="6">
    <source>
        <dbReference type="ARBA" id="ARBA00023014"/>
    </source>
</evidence>
<keyword evidence="7" id="KW-0003">3Fe-4S</keyword>
<keyword evidence="10" id="KW-1185">Reference proteome</keyword>
<evidence type="ECO:0000256" key="2">
    <source>
        <dbReference type="ARBA" id="ARBA00022448"/>
    </source>
</evidence>
<organism evidence="9 10">
    <name type="scientific">Amycolatopsis acidicola</name>
    <dbReference type="NCBI Taxonomy" id="2596893"/>
    <lineage>
        <taxon>Bacteria</taxon>
        <taxon>Bacillati</taxon>
        <taxon>Actinomycetota</taxon>
        <taxon>Actinomycetes</taxon>
        <taxon>Pseudonocardiales</taxon>
        <taxon>Pseudonocardiaceae</taxon>
        <taxon>Amycolatopsis</taxon>
    </lineage>
</organism>
<evidence type="ECO:0000256" key="3">
    <source>
        <dbReference type="ARBA" id="ARBA00022723"/>
    </source>
</evidence>
<dbReference type="SUPFAM" id="SSF54862">
    <property type="entry name" value="4Fe-4S ferredoxins"/>
    <property type="match status" value="1"/>
</dbReference>
<dbReference type="PANTHER" id="PTHR36923">
    <property type="entry name" value="FERREDOXIN"/>
    <property type="match status" value="1"/>
</dbReference>
<name>A0A5N0V272_9PSEU</name>
<keyword evidence="6 8" id="KW-0411">Iron-sulfur</keyword>
<dbReference type="AlphaFoldDB" id="A0A5N0V272"/>
<dbReference type="Gene3D" id="3.30.70.20">
    <property type="match status" value="1"/>
</dbReference>
<proteinExistence type="predicted"/>
<keyword evidence="4 8" id="KW-0249">Electron transport</keyword>
<evidence type="ECO:0000256" key="1">
    <source>
        <dbReference type="ARBA" id="ARBA00001927"/>
    </source>
</evidence>
<evidence type="ECO:0000313" key="9">
    <source>
        <dbReference type="EMBL" id="KAA9160527.1"/>
    </source>
</evidence>
<dbReference type="EMBL" id="VMNW02000021">
    <property type="protein sequence ID" value="KAA9160527.1"/>
    <property type="molecule type" value="Genomic_DNA"/>
</dbReference>
<dbReference type="InterPro" id="IPR051269">
    <property type="entry name" value="Fe-S_cluster_ET"/>
</dbReference>
<comment type="cofactor">
    <cofactor evidence="1">
        <name>[3Fe-4S] cluster</name>
        <dbReference type="ChEBI" id="CHEBI:21137"/>
    </cofactor>
</comment>
<accession>A0A5N0V272</accession>
<dbReference type="GO" id="GO:0005506">
    <property type="term" value="F:iron ion binding"/>
    <property type="evidence" value="ECO:0007669"/>
    <property type="project" value="UniProtKB-UniRule"/>
</dbReference>
<comment type="caution">
    <text evidence="9">The sequence shown here is derived from an EMBL/GenBank/DDBJ whole genome shotgun (WGS) entry which is preliminary data.</text>
</comment>
<dbReference type="InterPro" id="IPR001080">
    <property type="entry name" value="3Fe4S_ferredoxin"/>
</dbReference>
<evidence type="ECO:0000256" key="4">
    <source>
        <dbReference type="ARBA" id="ARBA00022982"/>
    </source>
</evidence>
<keyword evidence="2 8" id="KW-0813">Transport</keyword>
<dbReference type="PANTHER" id="PTHR36923:SF3">
    <property type="entry name" value="FERREDOXIN"/>
    <property type="match status" value="1"/>
</dbReference>
<evidence type="ECO:0000313" key="10">
    <source>
        <dbReference type="Proteomes" id="UP000319769"/>
    </source>
</evidence>
<dbReference type="GO" id="GO:0051538">
    <property type="term" value="F:3 iron, 4 sulfur cluster binding"/>
    <property type="evidence" value="ECO:0007669"/>
    <property type="project" value="UniProtKB-KW"/>
</dbReference>
<protein>
    <recommendedName>
        <fullName evidence="8">Ferredoxin</fullName>
    </recommendedName>
</protein>
<dbReference type="RefSeq" id="WP_144748218.1">
    <property type="nucleotide sequence ID" value="NZ_VMNW02000021.1"/>
</dbReference>
<keyword evidence="3 8" id="KW-0479">Metal-binding</keyword>
<reference evidence="9" key="1">
    <citation type="submission" date="2019-09" db="EMBL/GenBank/DDBJ databases">
        <authorList>
            <person name="Teo W.F.A."/>
            <person name="Duangmal K."/>
        </authorList>
    </citation>
    <scope>NUCLEOTIDE SEQUENCE [LARGE SCALE GENOMIC DNA]</scope>
    <source>
        <strain evidence="9">K81G1</strain>
    </source>
</reference>
<dbReference type="OrthoDB" id="3215002at2"/>
<dbReference type="GO" id="GO:0009055">
    <property type="term" value="F:electron transfer activity"/>
    <property type="evidence" value="ECO:0007669"/>
    <property type="project" value="UniProtKB-UniRule"/>
</dbReference>
<evidence type="ECO:0000256" key="7">
    <source>
        <dbReference type="ARBA" id="ARBA00023291"/>
    </source>
</evidence>
<evidence type="ECO:0000256" key="5">
    <source>
        <dbReference type="ARBA" id="ARBA00023004"/>
    </source>
</evidence>
<gene>
    <name evidence="9" type="ORF">FPZ12_016975</name>
</gene>
<dbReference type="Proteomes" id="UP000319769">
    <property type="component" value="Unassembled WGS sequence"/>
</dbReference>
<dbReference type="Pfam" id="PF13370">
    <property type="entry name" value="Fer4_13"/>
    <property type="match status" value="1"/>
</dbReference>
<evidence type="ECO:0000256" key="8">
    <source>
        <dbReference type="RuleBase" id="RU368020"/>
    </source>
</evidence>
<keyword evidence="5 8" id="KW-0408">Iron</keyword>